<keyword evidence="5" id="KW-0680">Restriction system</keyword>
<dbReference type="InterPro" id="IPR011639">
    <property type="entry name" value="MethylTrfase_TaqI-like_dom"/>
</dbReference>
<evidence type="ECO:0000256" key="5">
    <source>
        <dbReference type="ARBA" id="ARBA00022747"/>
    </source>
</evidence>
<evidence type="ECO:0000259" key="8">
    <source>
        <dbReference type="Pfam" id="PF07669"/>
    </source>
</evidence>
<proteinExistence type="predicted"/>
<sequence>MKNAYGQYFTPKIMADFMVQLSTVSKTGHILEPSCGEGVFLDSLIENGFKNITAYEIDKSLSTDNQYSVTYQSFISANIQNKFDLIIGNPPYIRWKNLEINLKDELLINELWQKYCNSLCDYLYIFIIKSILLLNENGELIFICPAYWLNTSNAQKMRNFMLENGYINSIIHFNESKIFHKVTSSTIVFKYTKSKKHPPNVHITRLNTPQKITLELLENIFYKKNIKNIDYFQIEPFEKNKIWSLQTNSIKKKLSEFELSCLKLNQQELLEQNCQLITLKDVCDIGNGMVSGLDKAFQYPSLSLSCLEKNSLIRVIKAKDLEPFIARNETPYIFVNKNISEQEFQNNYPNFYDHLQDYKGDLDKRYQYNKNITYWQWVFLRNYKLFSQKQKRIFVPCKERISHKDYVRFALVDECFYPTQDVTAIFRKDHIRESIEYITAYLNQPIVFQWLKYNGVIKGNILEFSEKPLSSIPFKLIDWENIKEVRLHNEISKLTRDLILTKNISLSHSIQSKFKELLKA</sequence>
<comment type="catalytic activity">
    <reaction evidence="7">
        <text>a 2'-deoxyadenosine in DNA + S-adenosyl-L-methionine = an N(6)-methyl-2'-deoxyadenosine in DNA + S-adenosyl-L-homocysteine + H(+)</text>
        <dbReference type="Rhea" id="RHEA:15197"/>
        <dbReference type="Rhea" id="RHEA-COMP:12418"/>
        <dbReference type="Rhea" id="RHEA-COMP:12419"/>
        <dbReference type="ChEBI" id="CHEBI:15378"/>
        <dbReference type="ChEBI" id="CHEBI:57856"/>
        <dbReference type="ChEBI" id="CHEBI:59789"/>
        <dbReference type="ChEBI" id="CHEBI:90615"/>
        <dbReference type="ChEBI" id="CHEBI:90616"/>
        <dbReference type="EC" id="2.1.1.72"/>
    </reaction>
</comment>
<comment type="caution">
    <text evidence="9">The sequence shown here is derived from an EMBL/GenBank/DDBJ whole genome shotgun (WGS) entry which is preliminary data.</text>
</comment>
<dbReference type="InterPro" id="IPR029063">
    <property type="entry name" value="SAM-dependent_MTases_sf"/>
</dbReference>
<dbReference type="EC" id="2.1.1.72" evidence="1"/>
<gene>
    <name evidence="9" type="ORF">EV693_11437</name>
</gene>
<dbReference type="InterPro" id="IPR050953">
    <property type="entry name" value="N4_N6_ade-DNA_methylase"/>
</dbReference>
<evidence type="ECO:0000256" key="2">
    <source>
        <dbReference type="ARBA" id="ARBA00022603"/>
    </source>
</evidence>
<dbReference type="EMBL" id="SLXJ01000014">
    <property type="protein sequence ID" value="TCP16120.1"/>
    <property type="molecule type" value="Genomic_DNA"/>
</dbReference>
<name>A0A4R2N5H7_9PAST</name>
<dbReference type="GO" id="GO:0009007">
    <property type="term" value="F:site-specific DNA-methyltransferase (adenine-specific) activity"/>
    <property type="evidence" value="ECO:0007669"/>
    <property type="project" value="UniProtKB-EC"/>
</dbReference>
<reference evidence="9 10" key="1">
    <citation type="submission" date="2019-03" db="EMBL/GenBank/DDBJ databases">
        <title>Genomic Encyclopedia of Type Strains, Phase IV (KMG-IV): sequencing the most valuable type-strain genomes for metagenomic binning, comparative biology and taxonomic classification.</title>
        <authorList>
            <person name="Goeker M."/>
        </authorList>
    </citation>
    <scope>NUCLEOTIDE SEQUENCE [LARGE SCALE GENOMIC DNA]</scope>
    <source>
        <strain evidence="9 10">DSM 16380</strain>
    </source>
</reference>
<dbReference type="GO" id="GO:0032259">
    <property type="term" value="P:methylation"/>
    <property type="evidence" value="ECO:0007669"/>
    <property type="project" value="UniProtKB-KW"/>
</dbReference>
<dbReference type="PRINTS" id="PR00507">
    <property type="entry name" value="N12N6MTFRASE"/>
</dbReference>
<keyword evidence="4" id="KW-0949">S-adenosyl-L-methionine</keyword>
<dbReference type="CDD" id="cd02440">
    <property type="entry name" value="AdoMet_MTases"/>
    <property type="match status" value="1"/>
</dbReference>
<feature type="domain" description="Type II methyltransferase M.TaqI-like" evidence="8">
    <location>
        <begin position="44"/>
        <end position="179"/>
    </location>
</feature>
<dbReference type="PROSITE" id="PS00092">
    <property type="entry name" value="N6_MTASE"/>
    <property type="match status" value="1"/>
</dbReference>
<evidence type="ECO:0000256" key="7">
    <source>
        <dbReference type="ARBA" id="ARBA00047942"/>
    </source>
</evidence>
<dbReference type="OrthoDB" id="9782445at2"/>
<dbReference type="Pfam" id="PF07669">
    <property type="entry name" value="Eco57I"/>
    <property type="match status" value="1"/>
</dbReference>
<keyword evidence="10" id="KW-1185">Reference proteome</keyword>
<dbReference type="PANTHER" id="PTHR33841">
    <property type="entry name" value="DNA METHYLTRANSFERASE YEEA-RELATED"/>
    <property type="match status" value="1"/>
</dbReference>
<dbReference type="AlphaFoldDB" id="A0A4R2N5H7"/>
<evidence type="ECO:0000313" key="9">
    <source>
        <dbReference type="EMBL" id="TCP16120.1"/>
    </source>
</evidence>
<dbReference type="GO" id="GO:0003677">
    <property type="term" value="F:DNA binding"/>
    <property type="evidence" value="ECO:0007669"/>
    <property type="project" value="UniProtKB-KW"/>
</dbReference>
<keyword evidence="2 9" id="KW-0489">Methyltransferase</keyword>
<evidence type="ECO:0000256" key="4">
    <source>
        <dbReference type="ARBA" id="ARBA00022691"/>
    </source>
</evidence>
<evidence type="ECO:0000256" key="6">
    <source>
        <dbReference type="ARBA" id="ARBA00023125"/>
    </source>
</evidence>
<dbReference type="GO" id="GO:0009307">
    <property type="term" value="P:DNA restriction-modification system"/>
    <property type="evidence" value="ECO:0007669"/>
    <property type="project" value="UniProtKB-KW"/>
</dbReference>
<keyword evidence="3 9" id="KW-0808">Transferase</keyword>
<evidence type="ECO:0000256" key="1">
    <source>
        <dbReference type="ARBA" id="ARBA00011900"/>
    </source>
</evidence>
<protein>
    <recommendedName>
        <fullName evidence="1">site-specific DNA-methyltransferase (adenine-specific)</fullName>
        <ecNumber evidence="1">2.1.1.72</ecNumber>
    </recommendedName>
</protein>
<dbReference type="PANTHER" id="PTHR33841:SF6">
    <property type="entry name" value="TYPE II METHYLTRANSFERASE M.HINDII"/>
    <property type="match status" value="1"/>
</dbReference>
<dbReference type="Gene3D" id="3.40.50.150">
    <property type="entry name" value="Vaccinia Virus protein VP39"/>
    <property type="match status" value="1"/>
</dbReference>
<evidence type="ECO:0000313" key="10">
    <source>
        <dbReference type="Proteomes" id="UP000295537"/>
    </source>
</evidence>
<keyword evidence="6" id="KW-0238">DNA-binding</keyword>
<accession>A0A4R2N5H7</accession>
<dbReference type="RefSeq" id="WP_132501914.1">
    <property type="nucleotide sequence ID" value="NZ_LVXA01000001.1"/>
</dbReference>
<dbReference type="InterPro" id="IPR002052">
    <property type="entry name" value="DNA_methylase_N6_adenine_CS"/>
</dbReference>
<dbReference type="Proteomes" id="UP000295537">
    <property type="component" value="Unassembled WGS sequence"/>
</dbReference>
<organism evidence="9 10">
    <name type="scientific">Nicoletella semolina</name>
    <dbReference type="NCBI Taxonomy" id="271160"/>
    <lineage>
        <taxon>Bacteria</taxon>
        <taxon>Pseudomonadati</taxon>
        <taxon>Pseudomonadota</taxon>
        <taxon>Gammaproteobacteria</taxon>
        <taxon>Pasteurellales</taxon>
        <taxon>Pasteurellaceae</taxon>
        <taxon>Nicoletella</taxon>
    </lineage>
</organism>
<evidence type="ECO:0000256" key="3">
    <source>
        <dbReference type="ARBA" id="ARBA00022679"/>
    </source>
</evidence>
<dbReference type="SUPFAM" id="SSF53335">
    <property type="entry name" value="S-adenosyl-L-methionine-dependent methyltransferases"/>
    <property type="match status" value="1"/>
</dbReference>